<sequence>MDIGAFIFKEDFVCRQFPSMLVGASGILLQTPETNQAVVYVATTKAGLEQPENRYMLLPGAPAIRVYPAANLNELLGAGKKGDLVQYWG</sequence>
<dbReference type="AlphaFoldDB" id="X1K9V4"/>
<proteinExistence type="predicted"/>
<reference evidence="1" key="1">
    <citation type="journal article" date="2014" name="Front. Microbiol.">
        <title>High frequency of phylogenetically diverse reductive dehalogenase-homologous genes in deep subseafloor sedimentary metagenomes.</title>
        <authorList>
            <person name="Kawai M."/>
            <person name="Futagami T."/>
            <person name="Toyoda A."/>
            <person name="Takaki Y."/>
            <person name="Nishi S."/>
            <person name="Hori S."/>
            <person name="Arai W."/>
            <person name="Tsubouchi T."/>
            <person name="Morono Y."/>
            <person name="Uchiyama I."/>
            <person name="Ito T."/>
            <person name="Fujiyama A."/>
            <person name="Inagaki F."/>
            <person name="Takami H."/>
        </authorList>
    </citation>
    <scope>NUCLEOTIDE SEQUENCE</scope>
    <source>
        <strain evidence="1">Expedition CK06-06</strain>
    </source>
</reference>
<organism evidence="1">
    <name type="scientific">marine sediment metagenome</name>
    <dbReference type="NCBI Taxonomy" id="412755"/>
    <lineage>
        <taxon>unclassified sequences</taxon>
        <taxon>metagenomes</taxon>
        <taxon>ecological metagenomes</taxon>
    </lineage>
</organism>
<accession>X1K9V4</accession>
<dbReference type="EMBL" id="BARV01002220">
    <property type="protein sequence ID" value="GAH90420.1"/>
    <property type="molecule type" value="Genomic_DNA"/>
</dbReference>
<gene>
    <name evidence="1" type="ORF">S06H3_05869</name>
</gene>
<evidence type="ECO:0000313" key="1">
    <source>
        <dbReference type="EMBL" id="GAH90420.1"/>
    </source>
</evidence>
<name>X1K9V4_9ZZZZ</name>
<comment type="caution">
    <text evidence="1">The sequence shown here is derived from an EMBL/GenBank/DDBJ whole genome shotgun (WGS) entry which is preliminary data.</text>
</comment>
<protein>
    <submittedName>
        <fullName evidence="1">Uncharacterized protein</fullName>
    </submittedName>
</protein>